<dbReference type="InterPro" id="IPR008042">
    <property type="entry name" value="Retrotrans_Pao"/>
</dbReference>
<feature type="domain" description="Integrase catalytic" evidence="5">
    <location>
        <begin position="1372"/>
        <end position="1558"/>
    </location>
</feature>
<dbReference type="Gene3D" id="4.10.60.10">
    <property type="entry name" value="Zinc finger, CCHC-type"/>
    <property type="match status" value="1"/>
</dbReference>
<dbReference type="Pfam" id="PF18701">
    <property type="entry name" value="DUF5641"/>
    <property type="match status" value="1"/>
</dbReference>
<protein>
    <submittedName>
        <fullName evidence="6">Putative transposable element</fullName>
    </submittedName>
</protein>
<dbReference type="Gene3D" id="3.30.70.270">
    <property type="match status" value="1"/>
</dbReference>
<dbReference type="GO" id="GO:0071897">
    <property type="term" value="P:DNA biosynthetic process"/>
    <property type="evidence" value="ECO:0007669"/>
    <property type="project" value="UniProtKB-ARBA"/>
</dbReference>
<dbReference type="GO" id="GO:0015074">
    <property type="term" value="P:DNA integration"/>
    <property type="evidence" value="ECO:0007669"/>
    <property type="project" value="InterPro"/>
</dbReference>
<keyword evidence="1" id="KW-0863">Zinc-finger</keyword>
<dbReference type="Pfam" id="PF00078">
    <property type="entry name" value="RVT_1"/>
    <property type="match status" value="1"/>
</dbReference>
<dbReference type="InterPro" id="IPR005312">
    <property type="entry name" value="DUF1759"/>
</dbReference>
<dbReference type="InterPro" id="IPR041588">
    <property type="entry name" value="Integrase_H2C2"/>
</dbReference>
<keyword evidence="1" id="KW-0479">Metal-binding</keyword>
<dbReference type="PANTHER" id="PTHR47331">
    <property type="entry name" value="PHD-TYPE DOMAIN-CONTAINING PROTEIN"/>
    <property type="match status" value="1"/>
</dbReference>
<feature type="region of interest" description="Disordered" evidence="3">
    <location>
        <begin position="233"/>
        <end position="257"/>
    </location>
</feature>
<dbReference type="SMART" id="SM00343">
    <property type="entry name" value="ZnF_C2HC"/>
    <property type="match status" value="2"/>
</dbReference>
<dbReference type="Gene3D" id="3.30.420.10">
    <property type="entry name" value="Ribonuclease H-like superfamily/Ribonuclease H"/>
    <property type="match status" value="1"/>
</dbReference>
<dbReference type="SUPFAM" id="SSF56672">
    <property type="entry name" value="DNA/RNA polymerases"/>
    <property type="match status" value="1"/>
</dbReference>
<feature type="domain" description="CCHC-type" evidence="4">
    <location>
        <begin position="301"/>
        <end position="317"/>
    </location>
</feature>
<organism evidence="6">
    <name type="scientific">Ixodes ricinus</name>
    <name type="common">Common tick</name>
    <name type="synonym">Acarus ricinus</name>
    <dbReference type="NCBI Taxonomy" id="34613"/>
    <lineage>
        <taxon>Eukaryota</taxon>
        <taxon>Metazoa</taxon>
        <taxon>Ecdysozoa</taxon>
        <taxon>Arthropoda</taxon>
        <taxon>Chelicerata</taxon>
        <taxon>Arachnida</taxon>
        <taxon>Acari</taxon>
        <taxon>Parasitiformes</taxon>
        <taxon>Ixodida</taxon>
        <taxon>Ixodoidea</taxon>
        <taxon>Ixodidae</taxon>
        <taxon>Ixodinae</taxon>
        <taxon>Ixodes</taxon>
    </lineage>
</organism>
<dbReference type="PANTHER" id="PTHR47331:SF1">
    <property type="entry name" value="GAG-LIKE PROTEIN"/>
    <property type="match status" value="1"/>
</dbReference>
<dbReference type="GO" id="GO:0003676">
    <property type="term" value="F:nucleic acid binding"/>
    <property type="evidence" value="ECO:0007669"/>
    <property type="project" value="InterPro"/>
</dbReference>
<dbReference type="InterPro" id="IPR012337">
    <property type="entry name" value="RNaseH-like_sf"/>
</dbReference>
<dbReference type="InterPro" id="IPR040676">
    <property type="entry name" value="DUF5641"/>
</dbReference>
<dbReference type="InterPro" id="IPR001878">
    <property type="entry name" value="Znf_CCHC"/>
</dbReference>
<dbReference type="CDD" id="cd01644">
    <property type="entry name" value="RT_pepA17"/>
    <property type="match status" value="1"/>
</dbReference>
<dbReference type="Pfam" id="PF03564">
    <property type="entry name" value="DUF1759"/>
    <property type="match status" value="1"/>
</dbReference>
<feature type="non-terminal residue" evidence="6">
    <location>
        <position position="1"/>
    </location>
</feature>
<dbReference type="InterPro" id="IPR043128">
    <property type="entry name" value="Rev_trsase/Diguanyl_cyclase"/>
</dbReference>
<evidence type="ECO:0000256" key="3">
    <source>
        <dbReference type="SAM" id="MobiDB-lite"/>
    </source>
</evidence>
<dbReference type="InterPro" id="IPR001584">
    <property type="entry name" value="Integrase_cat-core"/>
</dbReference>
<feature type="region of interest" description="Disordered" evidence="3">
    <location>
        <begin position="176"/>
        <end position="209"/>
    </location>
</feature>
<feature type="compositionally biased region" description="Basic and acidic residues" evidence="3">
    <location>
        <begin position="197"/>
        <end position="209"/>
    </location>
</feature>
<keyword evidence="2" id="KW-0175">Coiled coil</keyword>
<keyword evidence="1" id="KW-0862">Zinc</keyword>
<feature type="coiled-coil region" evidence="2">
    <location>
        <begin position="619"/>
        <end position="653"/>
    </location>
</feature>
<sequence>KLPRLQLQPFKGDLSEWQPFWQQFKRAAHDNDDLSNSEKFQYLKTLVNGPARASIAGLPVTDAHYNDAIEILTRQFGDARLIQKEHLSKLRDLQAVTSSTDTKGLRRLFGQVQAHVRGLRGIGVASNTYSTMLTDIIISALPSDIVVDYYRRAGHSERRVVFQDGGNMTSTLFLPTSLEERSPSSGTASTAAPAARPTERAEDIPTARHLPEDELETLLEYLLIEIESRERSGVIDNSPQKRNSREQQQKRAFLPSSSVLHAKAQDTKKCFFCGATNHDTELCTSDISLKDKKTKLAGEMRCFRCTLRGHRSKDCRRKLSCATCTGRHATAMCDPTWKPSSGRSENQAITTSVQSTGNNNAAGLLDAEILLQTIRAWVVGYGRSVCIRAIFDGGSQRTFIREDISRKLNLKVLGETNLRLNTFGRSTSIPQQRRLVEVKMRSQYSHENYVLEAVEIPFICKDVVQVPVDHEFVQIIEQEGGCIADKLLLPGMSTEQGISILIGSDQLWKVTTDQMRRCEGNSSLVAFNTKFGWTFQGPASLHSSLTGSTKTMVCTLQLGTIENVEEKTLSSFWTLESIGVIDNLYDAGEEQNAVWNEFERTIVKVNGRYEVSLPWKSNVGELNDNRAVALKRLEALQKRLSRNESLLRDYENAMCGYFKAGHAEKVPPGTSDNSRIYYMPHQAVIRMDSETTKLRVVFDASSHSQGVASLNDHLEKGPKMNANLVEILIRFRTYPIAITADIEKAFLQVSVQPDDRDALRFLWFDTSEVPAEEHQVEEWRMTRVPFGTSASPFLLSATLKHHLQSVNGEMKEAANLLQKSFYVDDLLVGAQTVEDARHLQTQANQIVKEAGMTLRKWATNSSELQQVIDEGSQGSLATDLSEPRGVLGLKWRRDNDTLLIPTKNILNFIDSSDRTKRGLLRAAARVFDPLGLVAPFVIRVKILFQRLWERGLDWDSELPEDLSGDWQKWCKELPQIEDIMTNRCIMSTRKHQPNTVQLHVFCDASPLAYGTCAYLRVDYMDGNVDVSLVFAKTRVAPIKRLTLPRLELMAAVIGNRICKFLRRILEFQEAFFWTYSTIALHWIKGLASKWKPFVANRVTEIQSGGEPASWNHCPGQENPADLTTRGMLVEDLKARQLWWKGPSWLSEDRTTWPSTNTNEKTPIEVAEEERRCKPHVLHIQTEETTPPLELERYSKLERVLRVTAWIMRFCKNCRTPPSKTGGPLATDELEKAELFWIKRTQEEFYTNEINELVEGRGLNVQSSIIALSPYLDANRQLRLGGRLQNRHEPVEVKHPLLLPSGHRFTELLIDSMHRLTFHGGIQDTVTQLRERYWVPRARQTVKRVINRCNVCARSRVQRASAPTAPLPAERVNEAGPFEIVGVDFAGPLLIKSGHGMEKAYIALFTCAVTRAVHLELVTCLATPAFLMAFQRFTARRGIPRVVYSDNALTFKKASKEICDFWNVLNDKKVHEHYSEQRIQWKFIVERAAWWGGFWERLVRTVKTSLRKVLGRNSYEFEELTSILHGIEAVVNSRPLSFLHASPDEPETLTPAHFLTGKRLTALPTSAMEDLQPSTRSEVTLRWRHLQRLLDHFWKRWRKDYLLQLRSAHETHCRKDRQVKEGDLVLVEDNKTPRHLWRTGRIREVYHGRDGIVRSCAVTMPGGQVLKRPIQFLYPLELHSE</sequence>
<evidence type="ECO:0000259" key="4">
    <source>
        <dbReference type="PROSITE" id="PS50158"/>
    </source>
</evidence>
<evidence type="ECO:0000313" key="6">
    <source>
        <dbReference type="EMBL" id="JAR92198.1"/>
    </source>
</evidence>
<dbReference type="EMBL" id="GEGO01003206">
    <property type="protein sequence ID" value="JAR92198.1"/>
    <property type="molecule type" value="Transcribed_RNA"/>
</dbReference>
<name>A0A147BN29_IXORI</name>
<accession>A0A147BN29</accession>
<dbReference type="GO" id="GO:0008270">
    <property type="term" value="F:zinc ion binding"/>
    <property type="evidence" value="ECO:0007669"/>
    <property type="project" value="UniProtKB-KW"/>
</dbReference>
<dbReference type="Gene3D" id="1.10.340.70">
    <property type="match status" value="1"/>
</dbReference>
<dbReference type="GO" id="GO:0042575">
    <property type="term" value="C:DNA polymerase complex"/>
    <property type="evidence" value="ECO:0007669"/>
    <property type="project" value="UniProtKB-ARBA"/>
</dbReference>
<evidence type="ECO:0000256" key="1">
    <source>
        <dbReference type="PROSITE-ProRule" id="PRU00047"/>
    </source>
</evidence>
<dbReference type="Gene3D" id="3.10.10.10">
    <property type="entry name" value="HIV Type 1 Reverse Transcriptase, subunit A, domain 1"/>
    <property type="match status" value="1"/>
</dbReference>
<reference evidence="6" key="1">
    <citation type="journal article" date="2018" name="PLoS Negl. Trop. Dis.">
        <title>Sialome diversity of ticks revealed by RNAseq of single tick salivary glands.</title>
        <authorList>
            <person name="Perner J."/>
            <person name="Kropackova S."/>
            <person name="Kopacek P."/>
            <person name="Ribeiro J.M."/>
        </authorList>
    </citation>
    <scope>NUCLEOTIDE SEQUENCE</scope>
    <source>
        <strain evidence="6">Siblings of single egg batch collected in Ceske Budejovice</strain>
        <tissue evidence="6">Salivary glands</tissue>
    </source>
</reference>
<evidence type="ECO:0000259" key="5">
    <source>
        <dbReference type="PROSITE" id="PS50994"/>
    </source>
</evidence>
<dbReference type="Pfam" id="PF17921">
    <property type="entry name" value="Integrase_H2C2"/>
    <property type="match status" value="1"/>
</dbReference>
<dbReference type="InterPro" id="IPR043502">
    <property type="entry name" value="DNA/RNA_pol_sf"/>
</dbReference>
<dbReference type="PROSITE" id="PS50994">
    <property type="entry name" value="INTEGRASE"/>
    <property type="match status" value="1"/>
</dbReference>
<dbReference type="PROSITE" id="PS50158">
    <property type="entry name" value="ZF_CCHC"/>
    <property type="match status" value="1"/>
</dbReference>
<feature type="compositionally biased region" description="Low complexity" evidence="3">
    <location>
        <begin position="183"/>
        <end position="196"/>
    </location>
</feature>
<dbReference type="InterPro" id="IPR000477">
    <property type="entry name" value="RT_dom"/>
</dbReference>
<proteinExistence type="predicted"/>
<evidence type="ECO:0000256" key="2">
    <source>
        <dbReference type="SAM" id="Coils"/>
    </source>
</evidence>
<dbReference type="SUPFAM" id="SSF53098">
    <property type="entry name" value="Ribonuclease H-like"/>
    <property type="match status" value="1"/>
</dbReference>
<dbReference type="InterPro" id="IPR036397">
    <property type="entry name" value="RNaseH_sf"/>
</dbReference>
<dbReference type="Pfam" id="PF05380">
    <property type="entry name" value="Peptidase_A17"/>
    <property type="match status" value="1"/>
</dbReference>